<proteinExistence type="predicted"/>
<sequence>MYKKSLSERDICTKFITPALKKAGWDIHKQVREEVFFTDGRIIAQGSLHTRGTRKRADYILYYKNNITLAIIEAKITKKG</sequence>
<dbReference type="AlphaFoldDB" id="A0A1H6ZTQ8"/>
<dbReference type="STRING" id="1416801.SAMN05192553_104450"/>
<keyword evidence="2" id="KW-1185">Reference proteome</keyword>
<name>A0A1H6ZTQ8_9BACT</name>
<reference evidence="2" key="1">
    <citation type="submission" date="2016-10" db="EMBL/GenBank/DDBJ databases">
        <authorList>
            <person name="Varghese N."/>
            <person name="Submissions S."/>
        </authorList>
    </citation>
    <scope>NUCLEOTIDE SEQUENCE [LARGE SCALE GENOMIC DNA]</scope>
    <source>
        <strain evidence="2">IBRC-M 10761</strain>
    </source>
</reference>
<evidence type="ECO:0000313" key="2">
    <source>
        <dbReference type="Proteomes" id="UP000199403"/>
    </source>
</evidence>
<dbReference type="Gene3D" id="3.90.1570.30">
    <property type="match status" value="1"/>
</dbReference>
<dbReference type="EMBL" id="FNZH01000004">
    <property type="protein sequence ID" value="SEJ52205.1"/>
    <property type="molecule type" value="Genomic_DNA"/>
</dbReference>
<accession>A0A1H6ZTQ8</accession>
<gene>
    <name evidence="1" type="ORF">SAMN05192553_104450</name>
</gene>
<organism evidence="1 2">
    <name type="scientific">Cyclobacterium xiamenense</name>
    <dbReference type="NCBI Taxonomy" id="1297121"/>
    <lineage>
        <taxon>Bacteria</taxon>
        <taxon>Pseudomonadati</taxon>
        <taxon>Bacteroidota</taxon>
        <taxon>Cytophagia</taxon>
        <taxon>Cytophagales</taxon>
        <taxon>Cyclobacteriaceae</taxon>
        <taxon>Cyclobacterium</taxon>
    </lineage>
</organism>
<evidence type="ECO:0000313" key="1">
    <source>
        <dbReference type="EMBL" id="SEJ52205.1"/>
    </source>
</evidence>
<dbReference type="Proteomes" id="UP000199403">
    <property type="component" value="Unassembled WGS sequence"/>
</dbReference>
<protein>
    <submittedName>
        <fullName evidence="1">Type I restriction enzyme, R subunit</fullName>
    </submittedName>
</protein>